<evidence type="ECO:0000313" key="2">
    <source>
        <dbReference type="EMBL" id="RGU89662.1"/>
    </source>
</evidence>
<keyword evidence="1" id="KW-1133">Transmembrane helix</keyword>
<organism evidence="2 3">
    <name type="scientific">Segatella copri</name>
    <dbReference type="NCBI Taxonomy" id="165179"/>
    <lineage>
        <taxon>Bacteria</taxon>
        <taxon>Pseudomonadati</taxon>
        <taxon>Bacteroidota</taxon>
        <taxon>Bacteroidia</taxon>
        <taxon>Bacteroidales</taxon>
        <taxon>Prevotellaceae</taxon>
        <taxon>Segatella</taxon>
    </lineage>
</organism>
<dbReference type="RefSeq" id="WP_118081972.1">
    <property type="nucleotide sequence ID" value="NZ_QRYP01000069.1"/>
</dbReference>
<keyword evidence="1" id="KW-0472">Membrane</keyword>
<protein>
    <submittedName>
        <fullName evidence="2">Uncharacterized protein</fullName>
    </submittedName>
</protein>
<sequence>MKSTELNKIMRKLILPDRFKKKGRLAYYTLAHKTGAMVLVGFYLDNSIDPNSFFVNYFAQCLYALFSTYNFSLGNRLGSYWDINRMSELQDKLNEFDVFDKLNTFEGFLLFLKKHPYYGSRPGRDGYFALTYYILEDYCKSMFFLDKIISLRKREDYNLFLDKIENARLLKDYIERGDYDKGVSQILEWQEQTMKGIKL</sequence>
<accession>A0AA92TPK3</accession>
<proteinExistence type="predicted"/>
<dbReference type="AlphaFoldDB" id="A0AA92TPK3"/>
<comment type="caution">
    <text evidence="2">The sequence shown here is derived from an EMBL/GenBank/DDBJ whole genome shotgun (WGS) entry which is preliminary data.</text>
</comment>
<evidence type="ECO:0000256" key="1">
    <source>
        <dbReference type="SAM" id="Phobius"/>
    </source>
</evidence>
<gene>
    <name evidence="2" type="ORF">DWW35_14850</name>
</gene>
<feature type="transmembrane region" description="Helical" evidence="1">
    <location>
        <begin position="25"/>
        <end position="44"/>
    </location>
</feature>
<dbReference type="Proteomes" id="UP000285236">
    <property type="component" value="Unassembled WGS sequence"/>
</dbReference>
<dbReference type="EMBL" id="QRYP01000069">
    <property type="protein sequence ID" value="RGU89662.1"/>
    <property type="molecule type" value="Genomic_DNA"/>
</dbReference>
<evidence type="ECO:0000313" key="3">
    <source>
        <dbReference type="Proteomes" id="UP000285236"/>
    </source>
</evidence>
<name>A0AA92TPK3_9BACT</name>
<reference evidence="2 3" key="1">
    <citation type="submission" date="2018-08" db="EMBL/GenBank/DDBJ databases">
        <title>A genome reference for cultivated species of the human gut microbiota.</title>
        <authorList>
            <person name="Zou Y."/>
            <person name="Xue W."/>
            <person name="Luo G."/>
        </authorList>
    </citation>
    <scope>NUCLEOTIDE SEQUENCE [LARGE SCALE GENOMIC DNA]</scope>
    <source>
        <strain evidence="2 3">AF15-25</strain>
    </source>
</reference>
<keyword evidence="1" id="KW-0812">Transmembrane</keyword>